<dbReference type="SUPFAM" id="SSF50952">
    <property type="entry name" value="Soluble quinoprotein glucose dehydrogenase"/>
    <property type="match status" value="1"/>
</dbReference>
<keyword evidence="1 4" id="KW-0349">Heme</keyword>
<reference evidence="7 8" key="1">
    <citation type="submission" date="2018-01" db="EMBL/GenBank/DDBJ databases">
        <title>Genome sequence of a Cantenovulum-like bacteria.</title>
        <authorList>
            <person name="Tan W.R."/>
            <person name="Lau N.-S."/>
            <person name="Go F."/>
            <person name="Amirul A.-A.A."/>
        </authorList>
    </citation>
    <scope>NUCLEOTIDE SEQUENCE [LARGE SCALE GENOMIC DNA]</scope>
    <source>
        <strain evidence="7 8">CCB-QB4</strain>
    </source>
</reference>
<dbReference type="SUPFAM" id="SSF46626">
    <property type="entry name" value="Cytochrome c"/>
    <property type="match status" value="1"/>
</dbReference>
<dbReference type="InterPro" id="IPR009056">
    <property type="entry name" value="Cyt_c-like_dom"/>
</dbReference>
<keyword evidence="3 4" id="KW-0408">Iron</keyword>
<organism evidence="7 8">
    <name type="scientific">Saccharobesus litoralis</name>
    <dbReference type="NCBI Taxonomy" id="2172099"/>
    <lineage>
        <taxon>Bacteria</taxon>
        <taxon>Pseudomonadati</taxon>
        <taxon>Pseudomonadota</taxon>
        <taxon>Gammaproteobacteria</taxon>
        <taxon>Alteromonadales</taxon>
        <taxon>Alteromonadaceae</taxon>
        <taxon>Saccharobesus</taxon>
    </lineage>
</organism>
<proteinExistence type="predicted"/>
<keyword evidence="5" id="KW-0732">Signal</keyword>
<dbReference type="InterPro" id="IPR013427">
    <property type="entry name" value="Haem-bd_dom_put"/>
</dbReference>
<gene>
    <name evidence="7" type="ORF">C2869_04720</name>
</gene>
<evidence type="ECO:0000313" key="7">
    <source>
        <dbReference type="EMBL" id="AWB65782.1"/>
    </source>
</evidence>
<dbReference type="InterPro" id="IPR011041">
    <property type="entry name" value="Quinoprot_gluc/sorb_DH_b-prop"/>
</dbReference>
<dbReference type="PANTHER" id="PTHR33546">
    <property type="entry name" value="LARGE, MULTIFUNCTIONAL SECRETED PROTEIN-RELATED"/>
    <property type="match status" value="1"/>
</dbReference>
<dbReference type="InterPro" id="IPR013428">
    <property type="entry name" value="Membrane-bound_put_N"/>
</dbReference>
<evidence type="ECO:0000256" key="2">
    <source>
        <dbReference type="ARBA" id="ARBA00022723"/>
    </source>
</evidence>
<evidence type="ECO:0000256" key="3">
    <source>
        <dbReference type="ARBA" id="ARBA00023004"/>
    </source>
</evidence>
<dbReference type="KEGG" id="cate:C2869_04720"/>
<dbReference type="PANTHER" id="PTHR33546:SF1">
    <property type="entry name" value="LARGE, MULTIFUNCTIONAL SECRETED PROTEIN"/>
    <property type="match status" value="1"/>
</dbReference>
<feature type="signal peptide" evidence="5">
    <location>
        <begin position="1"/>
        <end position="37"/>
    </location>
</feature>
<dbReference type="InterPro" id="IPR016024">
    <property type="entry name" value="ARM-type_fold"/>
</dbReference>
<accession>A0A2S0VNM2</accession>
<dbReference type="AlphaFoldDB" id="A0A2S0VNM2"/>
<keyword evidence="8" id="KW-1185">Reference proteome</keyword>
<dbReference type="Gene3D" id="2.120.10.30">
    <property type="entry name" value="TolB, C-terminal domain"/>
    <property type="match status" value="1"/>
</dbReference>
<keyword evidence="2 4" id="KW-0479">Metal-binding</keyword>
<dbReference type="PROSITE" id="PS51007">
    <property type="entry name" value="CYTC"/>
    <property type="match status" value="1"/>
</dbReference>
<dbReference type="NCBIfam" id="TIGR02603">
    <property type="entry name" value="CxxCH_TIGR02603"/>
    <property type="match status" value="1"/>
</dbReference>
<sequence length="1139" mass="126889">MKKGMNNKVNIGCFRSTLMLNMVALLGCLLTSGVAYAEFDKDKLQSRLNSLSLPTGLKASLWTESQLTENPAYFSFDSQGRMLLTELARPMKGTDDIRHYSLAMAIDDVSIETLDDRLAMYQRYADKIPMSHYTQATDQIRLLQDTNNDGIADKSHIYATGFNDVLDGLGAGVIERDGDVYYTNIPHLWKLTDKDQDGIADERESLQSGFGTRVSFMGHDMHGLAWGPDGRLYWSLGDRGYSFTTKEGKKYHAPNYGAVFRSNPDGSNLEVFYTGLRNPQELVFDEFGNLFTADNDGDHGDIERVNFLIEGGDSGWHAGHQSIMSFTRKFGLRASKYVGQTMGPVAWLALDMSRPRNDNQPAFMLPSIGALYTGPSGFAYNPSNYLGEEWRNSFFIAHFVGSIGGGYITTFKLEPNGASFLMKDRKEMLRGINLVDVDFGPDGRFYLSEFNWGGWQPENEGAIHVIEPQQLSSEQRTKQNRYQTLLTQDYADKSFKQLIALLNEDHQHIRQRAQFAMAKRGHLAQPYFQDLALDTNQPLFTRIHAIWGLSQLVWQHNMVKQDLGVLLPLLNDQQEQVRIQVARVLGDHRADFAFDGLRNALDDTHNRVAMYAAIGLGWIGDQRAVANVIDKLLDVEEEDLWLRHALVMALAGIDKQHWLAFKNHDSQHVRMAVLLALRQTKAPELVGFLQDKNQRIVNEAIYAIDDLQITPLRSQMAALLTPTKPTNSKSDVFAHHRLINANYNEGKIANAKRLLAYAATKELPENLAADALGAIEGWQDVNPIDHVVGFKSQANSLRPDITALVHEYLADILANTTGKAQVQAMRMAGHFNYDIAPNLLMAIAEDPLANEDIRVQALTLLSQSLPQQAVGLAKTVLPETKLNLQSTAIKVLLEHDTENGIQQALALIASGKQTSQKAALTQLHGIKHSSVTNMLLKLLAKLNDDVLPTGIALEVIETAQASTDPQVLSELQRYHTKLSQLPIEQQYASTLEGGIAQQGRDIFFSGSGQCSRCHRVNWQGGKMGPDLSSVGLAHNEQYLLRALVDPSADTAVGFGSITLEKHNGDVISGVYWGEDSDSIKVKVGHEDTKTHLKSTLKNIQRPISGMPPMNYMLTKRQLRDVMAFLKTLKRPVKKKAKGH</sequence>
<feature type="domain" description="Cytochrome c" evidence="6">
    <location>
        <begin position="994"/>
        <end position="1129"/>
    </location>
</feature>
<evidence type="ECO:0000259" key="6">
    <source>
        <dbReference type="PROSITE" id="PS51007"/>
    </source>
</evidence>
<dbReference type="InterPro" id="IPR011989">
    <property type="entry name" value="ARM-like"/>
</dbReference>
<dbReference type="Proteomes" id="UP000244441">
    <property type="component" value="Chromosome"/>
</dbReference>
<feature type="chain" id="PRO_5015583783" description="Cytochrome c domain-containing protein" evidence="5">
    <location>
        <begin position="38"/>
        <end position="1139"/>
    </location>
</feature>
<evidence type="ECO:0000313" key="8">
    <source>
        <dbReference type="Proteomes" id="UP000244441"/>
    </source>
</evidence>
<dbReference type="EMBL" id="CP026604">
    <property type="protein sequence ID" value="AWB65782.1"/>
    <property type="molecule type" value="Genomic_DNA"/>
</dbReference>
<dbReference type="GO" id="GO:0020037">
    <property type="term" value="F:heme binding"/>
    <property type="evidence" value="ECO:0007669"/>
    <property type="project" value="InterPro"/>
</dbReference>
<dbReference type="NCBIfam" id="TIGR02604">
    <property type="entry name" value="Piru_Ver_Nterm"/>
    <property type="match status" value="1"/>
</dbReference>
<dbReference type="Pfam" id="PF13646">
    <property type="entry name" value="HEAT_2"/>
    <property type="match status" value="1"/>
</dbReference>
<dbReference type="InterPro" id="IPR055557">
    <property type="entry name" value="DUF7133"/>
</dbReference>
<dbReference type="Pfam" id="PF23500">
    <property type="entry name" value="DUF7133"/>
    <property type="match status" value="1"/>
</dbReference>
<dbReference type="InterPro" id="IPR011042">
    <property type="entry name" value="6-blade_b-propeller_TolB-like"/>
</dbReference>
<dbReference type="GO" id="GO:0009055">
    <property type="term" value="F:electron transfer activity"/>
    <property type="evidence" value="ECO:0007669"/>
    <property type="project" value="InterPro"/>
</dbReference>
<dbReference type="InterPro" id="IPR036909">
    <property type="entry name" value="Cyt_c-like_dom_sf"/>
</dbReference>
<protein>
    <recommendedName>
        <fullName evidence="6">Cytochrome c domain-containing protein</fullName>
    </recommendedName>
</protein>
<dbReference type="Gene3D" id="1.10.760.10">
    <property type="entry name" value="Cytochrome c-like domain"/>
    <property type="match status" value="1"/>
</dbReference>
<evidence type="ECO:0000256" key="4">
    <source>
        <dbReference type="PROSITE-ProRule" id="PRU00433"/>
    </source>
</evidence>
<dbReference type="SUPFAM" id="SSF48371">
    <property type="entry name" value="ARM repeat"/>
    <property type="match status" value="2"/>
</dbReference>
<dbReference type="PROSITE" id="PS51257">
    <property type="entry name" value="PROKAR_LIPOPROTEIN"/>
    <property type="match status" value="1"/>
</dbReference>
<evidence type="ECO:0000256" key="1">
    <source>
        <dbReference type="ARBA" id="ARBA00022617"/>
    </source>
</evidence>
<evidence type="ECO:0000256" key="5">
    <source>
        <dbReference type="SAM" id="SignalP"/>
    </source>
</evidence>
<dbReference type="GO" id="GO:0046872">
    <property type="term" value="F:metal ion binding"/>
    <property type="evidence" value="ECO:0007669"/>
    <property type="project" value="UniProtKB-KW"/>
</dbReference>
<name>A0A2S0VNM2_9ALTE</name>
<dbReference type="Gene3D" id="1.25.10.10">
    <property type="entry name" value="Leucine-rich Repeat Variant"/>
    <property type="match status" value="1"/>
</dbReference>